<comment type="caution">
    <text evidence="2">The sequence shown here is derived from an EMBL/GenBank/DDBJ whole genome shotgun (WGS) entry which is preliminary data.</text>
</comment>
<gene>
    <name evidence="2" type="ORF">CVV68_10575</name>
</gene>
<dbReference type="EMBL" id="QJVD01000010">
    <property type="protein sequence ID" value="PYI67185.1"/>
    <property type="molecule type" value="Genomic_DNA"/>
</dbReference>
<dbReference type="InterPro" id="IPR037523">
    <property type="entry name" value="VOC_core"/>
</dbReference>
<dbReference type="InterPro" id="IPR029068">
    <property type="entry name" value="Glyas_Bleomycin-R_OHBP_Dase"/>
</dbReference>
<organism evidence="2 3">
    <name type="scientific">Arthrobacter livingstonensis</name>
    <dbReference type="NCBI Taxonomy" id="670078"/>
    <lineage>
        <taxon>Bacteria</taxon>
        <taxon>Bacillati</taxon>
        <taxon>Actinomycetota</taxon>
        <taxon>Actinomycetes</taxon>
        <taxon>Micrococcales</taxon>
        <taxon>Micrococcaceae</taxon>
        <taxon>Arthrobacter</taxon>
    </lineage>
</organism>
<sequence>MPINTNSINHIRLTVTNIERSRAFYEGIFAWPVAMEIPADTPSKDQARYAFLYGGVIYDLGQSLLGLRPVSTDGFDENRTGLDHLSLAVTSHADLDAAIELLDGFGIGHGGIKDIGSGFILEFRDPDNIALELFAPKAP</sequence>
<evidence type="ECO:0000313" key="3">
    <source>
        <dbReference type="Proteomes" id="UP000247832"/>
    </source>
</evidence>
<protein>
    <submittedName>
        <fullName evidence="2">Glyoxalase</fullName>
    </submittedName>
</protein>
<name>A0A2V5L6X4_9MICC</name>
<evidence type="ECO:0000259" key="1">
    <source>
        <dbReference type="PROSITE" id="PS51819"/>
    </source>
</evidence>
<keyword evidence="3" id="KW-1185">Reference proteome</keyword>
<accession>A0A2V5L6X4</accession>
<evidence type="ECO:0000313" key="2">
    <source>
        <dbReference type="EMBL" id="PYI67185.1"/>
    </source>
</evidence>
<proteinExistence type="predicted"/>
<dbReference type="OrthoDB" id="317332at2"/>
<feature type="domain" description="VOC" evidence="1">
    <location>
        <begin position="7"/>
        <end position="136"/>
    </location>
</feature>
<dbReference type="InterPro" id="IPR004360">
    <property type="entry name" value="Glyas_Fos-R_dOase_dom"/>
</dbReference>
<dbReference type="Proteomes" id="UP000247832">
    <property type="component" value="Unassembled WGS sequence"/>
</dbReference>
<reference evidence="2 3" key="1">
    <citation type="submission" date="2018-05" db="EMBL/GenBank/DDBJ databases">
        <title>Genetic diversity of glacier-inhabiting Cryobacterium bacteria in China and description of Cryobacterium mengkeensis sp. nov. and Arthrobacter glacialis sp. nov.</title>
        <authorList>
            <person name="Liu Q."/>
            <person name="Xin Y.-H."/>
        </authorList>
    </citation>
    <scope>NUCLEOTIDE SEQUENCE [LARGE SCALE GENOMIC DNA]</scope>
    <source>
        <strain evidence="2 3">LI2</strain>
    </source>
</reference>
<dbReference type="RefSeq" id="WP_110500983.1">
    <property type="nucleotide sequence ID" value="NZ_QJVD01000010.1"/>
</dbReference>
<dbReference type="Pfam" id="PF00903">
    <property type="entry name" value="Glyoxalase"/>
    <property type="match status" value="1"/>
</dbReference>
<dbReference type="PROSITE" id="PS51819">
    <property type="entry name" value="VOC"/>
    <property type="match status" value="1"/>
</dbReference>
<dbReference type="AlphaFoldDB" id="A0A2V5L6X4"/>
<dbReference type="SUPFAM" id="SSF54593">
    <property type="entry name" value="Glyoxalase/Bleomycin resistance protein/Dihydroxybiphenyl dioxygenase"/>
    <property type="match status" value="1"/>
</dbReference>
<dbReference type="Gene3D" id="3.10.180.10">
    <property type="entry name" value="2,3-Dihydroxybiphenyl 1,2-Dioxygenase, domain 1"/>
    <property type="match status" value="1"/>
</dbReference>